<comment type="caution">
    <text evidence="1">The sequence shown here is derived from an EMBL/GenBank/DDBJ whole genome shotgun (WGS) entry which is preliminary data.</text>
</comment>
<name>A0A0F9KAZ8_9ZZZZ</name>
<dbReference type="EMBL" id="LAZR01015583">
    <property type="protein sequence ID" value="KKM08293.1"/>
    <property type="molecule type" value="Genomic_DNA"/>
</dbReference>
<gene>
    <name evidence="1" type="ORF">LCGC14_1725310</name>
</gene>
<reference evidence="1" key="1">
    <citation type="journal article" date="2015" name="Nature">
        <title>Complex archaea that bridge the gap between prokaryotes and eukaryotes.</title>
        <authorList>
            <person name="Spang A."/>
            <person name="Saw J.H."/>
            <person name="Jorgensen S.L."/>
            <person name="Zaremba-Niedzwiedzka K."/>
            <person name="Martijn J."/>
            <person name="Lind A.E."/>
            <person name="van Eijk R."/>
            <person name="Schleper C."/>
            <person name="Guy L."/>
            <person name="Ettema T.J."/>
        </authorList>
    </citation>
    <scope>NUCLEOTIDE SEQUENCE</scope>
</reference>
<evidence type="ECO:0000313" key="1">
    <source>
        <dbReference type="EMBL" id="KKM08293.1"/>
    </source>
</evidence>
<accession>A0A0F9KAZ8</accession>
<sequence>MSLLTDEEIIRAKEINTRIAASAEPWDKEIAKAQRAKDLKAVAEWEDGDCAHWGGYSANPLPRRACAQCHNELIVATRNGKMPGEE</sequence>
<protein>
    <submittedName>
        <fullName evidence="1">Uncharacterized protein</fullName>
    </submittedName>
</protein>
<proteinExistence type="predicted"/>
<dbReference type="AlphaFoldDB" id="A0A0F9KAZ8"/>
<organism evidence="1">
    <name type="scientific">marine sediment metagenome</name>
    <dbReference type="NCBI Taxonomy" id="412755"/>
    <lineage>
        <taxon>unclassified sequences</taxon>
        <taxon>metagenomes</taxon>
        <taxon>ecological metagenomes</taxon>
    </lineage>
</organism>